<dbReference type="EMBL" id="LT629695">
    <property type="protein sequence ID" value="SDH79350.1"/>
    <property type="molecule type" value="Genomic_DNA"/>
</dbReference>
<dbReference type="SFLD" id="SFLDS00014">
    <property type="entry name" value="RuBisCO"/>
    <property type="match status" value="1"/>
</dbReference>
<dbReference type="SFLD" id="SFLDG00301">
    <property type="entry name" value="RuBisCO-like_proteins"/>
    <property type="match status" value="1"/>
</dbReference>
<evidence type="ECO:0000313" key="2">
    <source>
        <dbReference type="EMBL" id="SDH79350.1"/>
    </source>
</evidence>
<dbReference type="InterPro" id="IPR036376">
    <property type="entry name" value="RuBisCO_lsu_C_sf"/>
</dbReference>
<name>A0A1G8FB55_9MICO</name>
<feature type="domain" description="Ribulose bisphosphate carboxylase large subunit C-terminal" evidence="1">
    <location>
        <begin position="144"/>
        <end position="312"/>
    </location>
</feature>
<dbReference type="GO" id="GO:0016984">
    <property type="term" value="F:ribulose-bisphosphate carboxylase activity"/>
    <property type="evidence" value="ECO:0007669"/>
    <property type="project" value="InterPro"/>
</dbReference>
<dbReference type="SUPFAM" id="SSF54966">
    <property type="entry name" value="RuBisCO, large subunit, small (N-terminal) domain"/>
    <property type="match status" value="1"/>
</dbReference>
<dbReference type="Proteomes" id="UP000198822">
    <property type="component" value="Chromosome I"/>
</dbReference>
<dbReference type="InterPro" id="IPR036422">
    <property type="entry name" value="RuBisCO_lsu_N_sf"/>
</dbReference>
<feature type="domain" description="Ribulose bisphosphate carboxylase large subunit C-terminal" evidence="1">
    <location>
        <begin position="340"/>
        <end position="420"/>
    </location>
</feature>
<dbReference type="InterPro" id="IPR000685">
    <property type="entry name" value="RuBisCO_lsu_C"/>
</dbReference>
<dbReference type="Gene3D" id="3.20.20.110">
    <property type="entry name" value="Ribulose bisphosphate carboxylase, large subunit, C-terminal domain"/>
    <property type="match status" value="1"/>
</dbReference>
<dbReference type="OrthoDB" id="9764279at2"/>
<dbReference type="SUPFAM" id="SSF51649">
    <property type="entry name" value="RuBisCo, C-terminal domain"/>
    <property type="match status" value="1"/>
</dbReference>
<organism evidence="2 3">
    <name type="scientific">Agrococcus jejuensis</name>
    <dbReference type="NCBI Taxonomy" id="399736"/>
    <lineage>
        <taxon>Bacteria</taxon>
        <taxon>Bacillati</taxon>
        <taxon>Actinomycetota</taxon>
        <taxon>Actinomycetes</taxon>
        <taxon>Micrococcales</taxon>
        <taxon>Microbacteriaceae</taxon>
        <taxon>Agrococcus</taxon>
    </lineage>
</organism>
<proteinExistence type="predicted"/>
<dbReference type="AlphaFoldDB" id="A0A1G8FB55"/>
<dbReference type="PANTHER" id="PTHR42704:SF17">
    <property type="entry name" value="RIBULOSE BISPHOSPHATE CARBOXYLASE LARGE CHAIN"/>
    <property type="match status" value="1"/>
</dbReference>
<dbReference type="STRING" id="399736.SAMN04489720_2409"/>
<dbReference type="PANTHER" id="PTHR42704">
    <property type="entry name" value="RIBULOSE BISPHOSPHATE CARBOXYLASE"/>
    <property type="match status" value="1"/>
</dbReference>
<dbReference type="RefSeq" id="WP_092505312.1">
    <property type="nucleotide sequence ID" value="NZ_LT629695.1"/>
</dbReference>
<dbReference type="GO" id="GO:0000287">
    <property type="term" value="F:magnesium ion binding"/>
    <property type="evidence" value="ECO:0007669"/>
    <property type="project" value="InterPro"/>
</dbReference>
<dbReference type="GO" id="GO:0015977">
    <property type="term" value="P:carbon fixation"/>
    <property type="evidence" value="ECO:0007669"/>
    <property type="project" value="InterPro"/>
</dbReference>
<accession>A0A1G8FB55</accession>
<keyword evidence="3" id="KW-1185">Reference proteome</keyword>
<dbReference type="InterPro" id="IPR033966">
    <property type="entry name" value="RuBisCO"/>
</dbReference>
<gene>
    <name evidence="2" type="ORF">SAMN04489720_2409</name>
</gene>
<dbReference type="CDD" id="cd08205">
    <property type="entry name" value="RuBisCO_IV_RLP"/>
    <property type="match status" value="1"/>
</dbReference>
<dbReference type="Pfam" id="PF00016">
    <property type="entry name" value="RuBisCO_large"/>
    <property type="match status" value="2"/>
</dbReference>
<protein>
    <submittedName>
        <fullName evidence="2">2,3-diketo-5-methylthiopentyl-1-phosphate enolase</fullName>
    </submittedName>
</protein>
<sequence>MPSALDLFATPEQLRGGDHVVATYALDLPADADALARMTGFAVGQTIGTWLPVPGITAEMRARHEARVLSVLSVPPIDVGEAPERLGYLVRIALPTINVGDSIPMLLTTLLGNDSSTSVEAKLVDVELPDSLSATLSGPKLGVEGLRALTGVQGRPLLLNMIKPCAGLTPEAARDIFRETALGGIDLIKDDELIANPPYSPVVERVRLFTAAAKEAAGETGVETIYVPNVTDRPDRMLDTARRAVDAGARAVMVTYATAGYGSLEALAEAVDVPVLGHFAGAAPFFEGPATGMSAPIAMGLLPRMAGADMALVQTPYGGGSIRRLSYVRTAHQMLLPRPGLKPTMPIIGGGVHPGTVDRYVTDLGVDTILGAGGAIQGHPGGAAAGVRAMRQAIDARVAGVPLADAVAEHEELRQAIDAWGALD</sequence>
<evidence type="ECO:0000313" key="3">
    <source>
        <dbReference type="Proteomes" id="UP000198822"/>
    </source>
</evidence>
<reference evidence="3" key="1">
    <citation type="submission" date="2016-10" db="EMBL/GenBank/DDBJ databases">
        <authorList>
            <person name="Varghese N."/>
            <person name="Submissions S."/>
        </authorList>
    </citation>
    <scope>NUCLEOTIDE SEQUENCE [LARGE SCALE GENOMIC DNA]</scope>
    <source>
        <strain evidence="3">DSM 22002</strain>
    </source>
</reference>
<dbReference type="Gene3D" id="3.30.70.150">
    <property type="entry name" value="RuBisCO large subunit, N-terminal domain"/>
    <property type="match status" value="1"/>
</dbReference>
<evidence type="ECO:0000259" key="1">
    <source>
        <dbReference type="Pfam" id="PF00016"/>
    </source>
</evidence>